<evidence type="ECO:0000256" key="4">
    <source>
        <dbReference type="ARBA" id="ARBA00023163"/>
    </source>
</evidence>
<evidence type="ECO:0000313" key="8">
    <source>
        <dbReference type="Proteomes" id="UP001597261"/>
    </source>
</evidence>
<evidence type="ECO:0000259" key="6">
    <source>
        <dbReference type="PROSITE" id="PS50943"/>
    </source>
</evidence>
<dbReference type="InterPro" id="IPR039425">
    <property type="entry name" value="RNA_pol_sigma-70-like"/>
</dbReference>
<dbReference type="InterPro" id="IPR010982">
    <property type="entry name" value="Lambda_DNA-bd_dom_sf"/>
</dbReference>
<feature type="domain" description="HTH cro/C1-type" evidence="6">
    <location>
        <begin position="16"/>
        <end position="53"/>
    </location>
</feature>
<dbReference type="RefSeq" id="WP_381090913.1">
    <property type="nucleotide sequence ID" value="NZ_JBHUDX010000102.1"/>
</dbReference>
<keyword evidence="8" id="KW-1185">Reference proteome</keyword>
<dbReference type="PROSITE" id="PS50943">
    <property type="entry name" value="HTH_CROC1"/>
    <property type="match status" value="1"/>
</dbReference>
<organism evidence="7 8">
    <name type="scientific">Streptomyces caeni</name>
    <dbReference type="NCBI Taxonomy" id="2307231"/>
    <lineage>
        <taxon>Bacteria</taxon>
        <taxon>Bacillati</taxon>
        <taxon>Actinomycetota</taxon>
        <taxon>Actinomycetes</taxon>
        <taxon>Kitasatosporales</taxon>
        <taxon>Streptomycetaceae</taxon>
        <taxon>Streptomyces</taxon>
    </lineage>
</organism>
<evidence type="ECO:0000256" key="2">
    <source>
        <dbReference type="ARBA" id="ARBA00023082"/>
    </source>
</evidence>
<sequence length="338" mass="36742">MTRRPASTLPAPEERRRLREAGSLTRTQVAERLGVPLETVCAWETGRSVPRGEGRREYARLLAELATGTPAPPLTAHQAFDGLYEFCAPALVRQAYLLTGRRDLAHDAVERAFQLAWQRWPEVAVDPDPAGWIRALAHDCALSPWHRFRRRYRHAEPPPANPSDRLLLHALLGLPPVHRRTLVLYDGVGLGLPETAAETEASTLATAGRLLRARRAVAAVAPEFADPEALHRALAEPAAPQRPQPSGPPSSVRVRSERLSRRWNGAAIALTGAVVGATALTLGTAPDHYEAPVPRGTAIRDVPARAAQGPLSAEQLRLRAKLRAQAHSGPTRVAPQAR</sequence>
<dbReference type="Gene3D" id="1.10.1740.10">
    <property type="match status" value="1"/>
</dbReference>
<dbReference type="SUPFAM" id="SSF47413">
    <property type="entry name" value="lambda repressor-like DNA-binding domains"/>
    <property type="match status" value="1"/>
</dbReference>
<protein>
    <submittedName>
        <fullName evidence="7">RNA polymerase subunit sigma-24</fullName>
    </submittedName>
</protein>
<dbReference type="PANTHER" id="PTHR43133:SF8">
    <property type="entry name" value="RNA POLYMERASE SIGMA FACTOR HI_1459-RELATED"/>
    <property type="match status" value="1"/>
</dbReference>
<dbReference type="InterPro" id="IPR001387">
    <property type="entry name" value="Cro/C1-type_HTH"/>
</dbReference>
<gene>
    <name evidence="7" type="ORF">ACFSL4_32325</name>
</gene>
<evidence type="ECO:0000256" key="5">
    <source>
        <dbReference type="SAM" id="MobiDB-lite"/>
    </source>
</evidence>
<keyword evidence="4" id="KW-0804">Transcription</keyword>
<dbReference type="Proteomes" id="UP001597261">
    <property type="component" value="Unassembled WGS sequence"/>
</dbReference>
<keyword evidence="3" id="KW-0238">DNA-binding</keyword>
<feature type="region of interest" description="Disordered" evidence="5">
    <location>
        <begin position="236"/>
        <end position="256"/>
    </location>
</feature>
<dbReference type="SUPFAM" id="SSF88946">
    <property type="entry name" value="Sigma2 domain of RNA polymerase sigma factors"/>
    <property type="match status" value="1"/>
</dbReference>
<dbReference type="Gene3D" id="1.10.260.40">
    <property type="entry name" value="lambda repressor-like DNA-binding domains"/>
    <property type="match status" value="1"/>
</dbReference>
<dbReference type="CDD" id="cd00093">
    <property type="entry name" value="HTH_XRE"/>
    <property type="match status" value="1"/>
</dbReference>
<evidence type="ECO:0000313" key="7">
    <source>
        <dbReference type="EMBL" id="MFD1662729.1"/>
    </source>
</evidence>
<name>A0ABW4IZC3_9ACTN</name>
<proteinExistence type="predicted"/>
<dbReference type="PANTHER" id="PTHR43133">
    <property type="entry name" value="RNA POLYMERASE ECF-TYPE SIGMA FACTO"/>
    <property type="match status" value="1"/>
</dbReference>
<comment type="caution">
    <text evidence="7">The sequence shown here is derived from an EMBL/GenBank/DDBJ whole genome shotgun (WGS) entry which is preliminary data.</text>
</comment>
<reference evidence="8" key="1">
    <citation type="journal article" date="2019" name="Int. J. Syst. Evol. Microbiol.">
        <title>The Global Catalogue of Microorganisms (GCM) 10K type strain sequencing project: providing services to taxonomists for standard genome sequencing and annotation.</title>
        <authorList>
            <consortium name="The Broad Institute Genomics Platform"/>
            <consortium name="The Broad Institute Genome Sequencing Center for Infectious Disease"/>
            <person name="Wu L."/>
            <person name="Ma J."/>
        </authorList>
    </citation>
    <scope>NUCLEOTIDE SEQUENCE [LARGE SCALE GENOMIC DNA]</scope>
    <source>
        <strain evidence="8">CGMCC 1.12470</strain>
    </source>
</reference>
<evidence type="ECO:0000256" key="3">
    <source>
        <dbReference type="ARBA" id="ARBA00023125"/>
    </source>
</evidence>
<dbReference type="InterPro" id="IPR013325">
    <property type="entry name" value="RNA_pol_sigma_r2"/>
</dbReference>
<keyword evidence="2" id="KW-0731">Sigma factor</keyword>
<evidence type="ECO:0000256" key="1">
    <source>
        <dbReference type="ARBA" id="ARBA00023015"/>
    </source>
</evidence>
<accession>A0ABW4IZC3</accession>
<keyword evidence="1" id="KW-0805">Transcription regulation</keyword>
<dbReference type="EMBL" id="JBHUDX010000102">
    <property type="protein sequence ID" value="MFD1662729.1"/>
    <property type="molecule type" value="Genomic_DNA"/>
</dbReference>